<dbReference type="InterPro" id="IPR024747">
    <property type="entry name" value="Pyridox_Oxase-rel"/>
</dbReference>
<dbReference type="AlphaFoldDB" id="A0A151AE38"/>
<organism evidence="1 2">
    <name type="scientific">Halalkalicoccus paucihalophilus</name>
    <dbReference type="NCBI Taxonomy" id="1008153"/>
    <lineage>
        <taxon>Archaea</taxon>
        <taxon>Methanobacteriati</taxon>
        <taxon>Methanobacteriota</taxon>
        <taxon>Stenosarchaea group</taxon>
        <taxon>Halobacteria</taxon>
        <taxon>Halobacteriales</taxon>
        <taxon>Halococcaceae</taxon>
        <taxon>Halalkalicoccus</taxon>
    </lineage>
</organism>
<protein>
    <submittedName>
        <fullName evidence="1">Pyridoxamine 5'-phosphate oxidase</fullName>
    </submittedName>
</protein>
<keyword evidence="2" id="KW-1185">Reference proteome</keyword>
<evidence type="ECO:0000313" key="1">
    <source>
        <dbReference type="EMBL" id="KYH25919.1"/>
    </source>
</evidence>
<name>A0A151AE38_9EURY</name>
<dbReference type="SUPFAM" id="SSF50475">
    <property type="entry name" value="FMN-binding split barrel"/>
    <property type="match status" value="1"/>
</dbReference>
<dbReference type="OrthoDB" id="288110at2157"/>
<dbReference type="Gene3D" id="2.30.110.10">
    <property type="entry name" value="Electron Transport, Fmn-binding Protein, Chain A"/>
    <property type="match status" value="1"/>
</dbReference>
<dbReference type="Pfam" id="PF12900">
    <property type="entry name" value="Pyridox_ox_2"/>
    <property type="match status" value="1"/>
</dbReference>
<reference evidence="1 2" key="1">
    <citation type="submission" date="2016-02" db="EMBL/GenBank/DDBJ databases">
        <title>Genome sequence of Halalkalicoccus paucihalophilus DSM 24557.</title>
        <authorList>
            <person name="Poehlein A."/>
            <person name="Daniel R."/>
        </authorList>
    </citation>
    <scope>NUCLEOTIDE SEQUENCE [LARGE SCALE GENOMIC DNA]</scope>
    <source>
        <strain evidence="1 2">DSM 24557</strain>
    </source>
</reference>
<comment type="caution">
    <text evidence="1">The sequence shown here is derived from an EMBL/GenBank/DDBJ whole genome shotgun (WGS) entry which is preliminary data.</text>
</comment>
<evidence type="ECO:0000313" key="2">
    <source>
        <dbReference type="Proteomes" id="UP000075321"/>
    </source>
</evidence>
<dbReference type="InterPro" id="IPR012349">
    <property type="entry name" value="Split_barrel_FMN-bd"/>
</dbReference>
<sequence length="147" mass="16274">MGDLRWVQMTDGEIDGFLGDGGTGVISFSTEGDEPPFSIPVSYGYDEGTSHFYYELSMLPDSKKVEAIERPVSFVVHGDTETGWKSVVATGELERVTDFPYESTAVQGMWAVDIPRVDIFDRPPEDVTFRTFRLVPASVTGRKEIGP</sequence>
<accession>A0A151AE38</accession>
<dbReference type="EMBL" id="LTAZ01000005">
    <property type="protein sequence ID" value="KYH25919.1"/>
    <property type="molecule type" value="Genomic_DNA"/>
</dbReference>
<proteinExistence type="predicted"/>
<dbReference type="RefSeq" id="WP_066383079.1">
    <property type="nucleotide sequence ID" value="NZ_LTAZ01000005.1"/>
</dbReference>
<dbReference type="Proteomes" id="UP000075321">
    <property type="component" value="Unassembled WGS sequence"/>
</dbReference>
<dbReference type="PATRIC" id="fig|1008153.3.peg.2648"/>
<gene>
    <name evidence="1" type="ORF">HAPAU_25970</name>
</gene>